<evidence type="ECO:0000259" key="5">
    <source>
        <dbReference type="PROSITE" id="PS50932"/>
    </source>
</evidence>
<keyword evidence="7" id="KW-1185">Reference proteome</keyword>
<dbReference type="InterPro" id="IPR046335">
    <property type="entry name" value="LacI/GalR-like_sensor"/>
</dbReference>
<dbReference type="Gene3D" id="1.10.260.40">
    <property type="entry name" value="lambda repressor-like DNA-binding domains"/>
    <property type="match status" value="1"/>
</dbReference>
<gene>
    <name evidence="6" type="ORF">WKV53_07650</name>
</gene>
<accession>A0ABU9ARL5</accession>
<dbReference type="GO" id="GO:0003677">
    <property type="term" value="F:DNA binding"/>
    <property type="evidence" value="ECO:0007669"/>
    <property type="project" value="UniProtKB-KW"/>
</dbReference>
<dbReference type="SMART" id="SM00354">
    <property type="entry name" value="HTH_LACI"/>
    <property type="match status" value="1"/>
</dbReference>
<dbReference type="InterPro" id="IPR028082">
    <property type="entry name" value="Peripla_BP_I"/>
</dbReference>
<dbReference type="Gene3D" id="3.40.50.2300">
    <property type="match status" value="2"/>
</dbReference>
<dbReference type="PANTHER" id="PTHR30146:SF148">
    <property type="entry name" value="HTH-TYPE TRANSCRIPTIONAL REPRESSOR PURR-RELATED"/>
    <property type="match status" value="1"/>
</dbReference>
<dbReference type="SUPFAM" id="SSF53822">
    <property type="entry name" value="Periplasmic binding protein-like I"/>
    <property type="match status" value="1"/>
</dbReference>
<keyword evidence="1" id="KW-0678">Repressor</keyword>
<name>A0ABU9ARL5_9BACT</name>
<evidence type="ECO:0000256" key="4">
    <source>
        <dbReference type="ARBA" id="ARBA00023163"/>
    </source>
</evidence>
<dbReference type="Pfam" id="PF00356">
    <property type="entry name" value="LacI"/>
    <property type="match status" value="1"/>
</dbReference>
<dbReference type="SUPFAM" id="SSF47413">
    <property type="entry name" value="lambda repressor-like DNA-binding domains"/>
    <property type="match status" value="1"/>
</dbReference>
<evidence type="ECO:0000313" key="7">
    <source>
        <dbReference type="Proteomes" id="UP001371305"/>
    </source>
</evidence>
<dbReference type="EMBL" id="JBBUKT010000002">
    <property type="protein sequence ID" value="MEK7950364.1"/>
    <property type="molecule type" value="Genomic_DNA"/>
</dbReference>
<sequence length="336" mass="37124">MTDLAARLGVSPSTVSRALRNDSRISVALREKVKAAAEESGYLPNPMVSALMATRRKGGAGEVDTVALVTDYHGAQGWQEKDVCCWEYEGVLQRATELGFRLEIFALQDYGNDTARLEKTLFARGIRGVLLGFSRGGERRGMLSPKHFAIAGLSAYFRDVVVDRANFHGMFNVRLALEHMVAKGYRRTGLIAPEFNNRISGYQWSGSFLDFQRQLDPGRRCTPFLHGDGDFAREFAAWLKAEKPDSLLVYKTAVRQLLSKAGLRIPQDLGVAYLFRTADEMDAAAGIDGNLRAVGAAAFDLVVERLTTNRRGVPQDPKEVLIKGRWQDGPTLPAKT</sequence>
<keyword evidence="4" id="KW-0804">Transcription</keyword>
<organism evidence="6 7">
    <name type="scientific">Luteolibacter soli</name>
    <dbReference type="NCBI Taxonomy" id="3135280"/>
    <lineage>
        <taxon>Bacteria</taxon>
        <taxon>Pseudomonadati</taxon>
        <taxon>Verrucomicrobiota</taxon>
        <taxon>Verrucomicrobiia</taxon>
        <taxon>Verrucomicrobiales</taxon>
        <taxon>Verrucomicrobiaceae</taxon>
        <taxon>Luteolibacter</taxon>
    </lineage>
</organism>
<dbReference type="PANTHER" id="PTHR30146">
    <property type="entry name" value="LACI-RELATED TRANSCRIPTIONAL REPRESSOR"/>
    <property type="match status" value="1"/>
</dbReference>
<evidence type="ECO:0000256" key="1">
    <source>
        <dbReference type="ARBA" id="ARBA00022491"/>
    </source>
</evidence>
<keyword evidence="3 6" id="KW-0238">DNA-binding</keyword>
<reference evidence="6 7" key="1">
    <citation type="submission" date="2024-04" db="EMBL/GenBank/DDBJ databases">
        <title>Luteolibacter sp. isolated from soil.</title>
        <authorList>
            <person name="An J."/>
        </authorList>
    </citation>
    <scope>NUCLEOTIDE SEQUENCE [LARGE SCALE GENOMIC DNA]</scope>
    <source>
        <strain evidence="6 7">Y139</strain>
    </source>
</reference>
<dbReference type="CDD" id="cd01392">
    <property type="entry name" value="HTH_LacI"/>
    <property type="match status" value="1"/>
</dbReference>
<proteinExistence type="predicted"/>
<feature type="domain" description="HTH lacI-type" evidence="5">
    <location>
        <begin position="1"/>
        <end position="53"/>
    </location>
</feature>
<evidence type="ECO:0000313" key="6">
    <source>
        <dbReference type="EMBL" id="MEK7950364.1"/>
    </source>
</evidence>
<dbReference type="InterPro" id="IPR000843">
    <property type="entry name" value="HTH_LacI"/>
</dbReference>
<dbReference type="PROSITE" id="PS50932">
    <property type="entry name" value="HTH_LACI_2"/>
    <property type="match status" value="1"/>
</dbReference>
<protein>
    <submittedName>
        <fullName evidence="6">LacI family DNA-binding transcriptional regulator</fullName>
    </submittedName>
</protein>
<dbReference type="Proteomes" id="UP001371305">
    <property type="component" value="Unassembled WGS sequence"/>
</dbReference>
<keyword evidence="2" id="KW-0805">Transcription regulation</keyword>
<evidence type="ECO:0000256" key="2">
    <source>
        <dbReference type="ARBA" id="ARBA00023015"/>
    </source>
</evidence>
<dbReference type="Pfam" id="PF13377">
    <property type="entry name" value="Peripla_BP_3"/>
    <property type="match status" value="1"/>
</dbReference>
<evidence type="ECO:0000256" key="3">
    <source>
        <dbReference type="ARBA" id="ARBA00023125"/>
    </source>
</evidence>
<comment type="caution">
    <text evidence="6">The sequence shown here is derived from an EMBL/GenBank/DDBJ whole genome shotgun (WGS) entry which is preliminary data.</text>
</comment>
<dbReference type="InterPro" id="IPR010982">
    <property type="entry name" value="Lambda_DNA-bd_dom_sf"/>
</dbReference>